<dbReference type="RefSeq" id="WP_054614667.1">
    <property type="nucleotide sequence ID" value="NZ_CP101125.1"/>
</dbReference>
<reference evidence="1" key="1">
    <citation type="submission" date="2022-07" db="EMBL/GenBank/DDBJ databases">
        <title>Pseudomonas nunamit sp. nov. an antifungal species isolated from Greenland.</title>
        <authorList>
            <person name="Ntana F."/>
            <person name="Hennessy R.C."/>
            <person name="Zervas A."/>
            <person name="Stougaard P."/>
        </authorList>
    </citation>
    <scope>NUCLEOTIDE SEQUENCE</scope>
    <source>
        <strain evidence="1">In5</strain>
    </source>
</reference>
<gene>
    <name evidence="1" type="ORF">NK667_10680</name>
</gene>
<keyword evidence="2" id="KW-1185">Reference proteome</keyword>
<dbReference type="Proteomes" id="UP001059607">
    <property type="component" value="Chromosome"/>
</dbReference>
<proteinExistence type="predicted"/>
<name>A0ABY5EPR0_9PSED</name>
<sequence length="72" mass="8330">MGHYREQRDRLNERVEMLARLGDQSMQSKPGSLEHVLLSKVMDVFWSANHLMNEELEKLNAAGLDQTIYPDS</sequence>
<organism evidence="1 2">
    <name type="scientific">Pseudomonas nunensis</name>
    <dbReference type="NCBI Taxonomy" id="2961896"/>
    <lineage>
        <taxon>Bacteria</taxon>
        <taxon>Pseudomonadati</taxon>
        <taxon>Pseudomonadota</taxon>
        <taxon>Gammaproteobacteria</taxon>
        <taxon>Pseudomonadales</taxon>
        <taxon>Pseudomonadaceae</taxon>
        <taxon>Pseudomonas</taxon>
    </lineage>
</organism>
<accession>A0ABY5EPR0</accession>
<dbReference type="EMBL" id="CP101125">
    <property type="protein sequence ID" value="UTO16785.1"/>
    <property type="molecule type" value="Genomic_DNA"/>
</dbReference>
<evidence type="ECO:0000313" key="1">
    <source>
        <dbReference type="EMBL" id="UTO16785.1"/>
    </source>
</evidence>
<evidence type="ECO:0000313" key="2">
    <source>
        <dbReference type="Proteomes" id="UP001059607"/>
    </source>
</evidence>
<protein>
    <submittedName>
        <fullName evidence="1">Uncharacterized protein</fullName>
    </submittedName>
</protein>